<feature type="transmembrane region" description="Helical" evidence="6">
    <location>
        <begin position="79"/>
        <end position="98"/>
    </location>
</feature>
<dbReference type="Pfam" id="PF00860">
    <property type="entry name" value="Xan_ur_permease"/>
    <property type="match status" value="1"/>
</dbReference>
<keyword evidence="5 6" id="KW-0472">Membrane</keyword>
<dbReference type="Proteomes" id="UP000187609">
    <property type="component" value="Unassembled WGS sequence"/>
</dbReference>
<evidence type="ECO:0000256" key="6">
    <source>
        <dbReference type="SAM" id="Phobius"/>
    </source>
</evidence>
<comment type="subcellular location">
    <subcellularLocation>
        <location evidence="1">Membrane</location>
        <topology evidence="1">Multi-pass membrane protein</topology>
    </subcellularLocation>
</comment>
<evidence type="ECO:0000256" key="4">
    <source>
        <dbReference type="ARBA" id="ARBA00022989"/>
    </source>
</evidence>
<keyword evidence="4 6" id="KW-1133">Transmembrane helix</keyword>
<name>A0A314KQ88_NICAT</name>
<dbReference type="STRING" id="49451.A0A314KQ88"/>
<reference evidence="7" key="1">
    <citation type="submission" date="2016-11" db="EMBL/GenBank/DDBJ databases">
        <title>The genome of Nicotiana attenuata.</title>
        <authorList>
            <person name="Xu S."/>
            <person name="Brockmoeller T."/>
            <person name="Gaquerel E."/>
            <person name="Navarro A."/>
            <person name="Kuhl H."/>
            <person name="Gase K."/>
            <person name="Ling Z."/>
            <person name="Zhou W."/>
            <person name="Kreitzer C."/>
            <person name="Stanke M."/>
            <person name="Tang H."/>
            <person name="Lyons E."/>
            <person name="Pandey P."/>
            <person name="Pandey S.P."/>
            <person name="Timmermann B."/>
            <person name="Baldwin I.T."/>
        </authorList>
    </citation>
    <scope>NUCLEOTIDE SEQUENCE [LARGE SCALE GENOMIC DNA]</scope>
    <source>
        <strain evidence="7">UT</strain>
    </source>
</reference>
<comment type="similarity">
    <text evidence="2">Belongs to the nucleobase:cation symporter-2 (NCS2) (TC 2.A.40) family.</text>
</comment>
<comment type="caution">
    <text evidence="7">The sequence shown here is derived from an EMBL/GenBank/DDBJ whole genome shotgun (WGS) entry which is preliminary data.</text>
</comment>
<dbReference type="EMBL" id="MJEQ01001260">
    <property type="protein sequence ID" value="OIT31490.1"/>
    <property type="molecule type" value="Genomic_DNA"/>
</dbReference>
<sequence length="137" mass="15531">MFIPHMWKLKQPLFERFAVLLSVGIVWAFAALLTVAGAYQNRPLQTQFSCRVDRSGLVSGASWIRFPYPLQWGTPNVDAGEVFLMLAAAFVSLIEVYIQLKMFRLIFDVVADLILFFPLTSKTYENSTSYPVSTTNL</sequence>
<gene>
    <name evidence="7" type="primary">NAT7_5</name>
    <name evidence="7" type="ORF">A4A49_29339</name>
</gene>
<dbReference type="GO" id="GO:0022857">
    <property type="term" value="F:transmembrane transporter activity"/>
    <property type="evidence" value="ECO:0007669"/>
    <property type="project" value="InterPro"/>
</dbReference>
<proteinExistence type="inferred from homology"/>
<protein>
    <submittedName>
        <fullName evidence="7">Nucleobase-ascorbate transporter 7</fullName>
    </submittedName>
</protein>
<evidence type="ECO:0000256" key="2">
    <source>
        <dbReference type="ARBA" id="ARBA00008821"/>
    </source>
</evidence>
<evidence type="ECO:0000256" key="1">
    <source>
        <dbReference type="ARBA" id="ARBA00004141"/>
    </source>
</evidence>
<evidence type="ECO:0000256" key="5">
    <source>
        <dbReference type="ARBA" id="ARBA00023136"/>
    </source>
</evidence>
<dbReference type="Gramene" id="OIT31490">
    <property type="protein sequence ID" value="OIT31490"/>
    <property type="gene ID" value="A4A49_29339"/>
</dbReference>
<dbReference type="GO" id="GO:0016020">
    <property type="term" value="C:membrane"/>
    <property type="evidence" value="ECO:0007669"/>
    <property type="project" value="UniProtKB-SubCell"/>
</dbReference>
<dbReference type="AlphaFoldDB" id="A0A314KQ88"/>
<dbReference type="InterPro" id="IPR006043">
    <property type="entry name" value="NCS2"/>
</dbReference>
<accession>A0A314KQ88</accession>
<evidence type="ECO:0000256" key="3">
    <source>
        <dbReference type="ARBA" id="ARBA00022692"/>
    </source>
</evidence>
<evidence type="ECO:0000313" key="7">
    <source>
        <dbReference type="EMBL" id="OIT31490.1"/>
    </source>
</evidence>
<evidence type="ECO:0000313" key="8">
    <source>
        <dbReference type="Proteomes" id="UP000187609"/>
    </source>
</evidence>
<organism evidence="7 8">
    <name type="scientific">Nicotiana attenuata</name>
    <name type="common">Coyote tobacco</name>
    <dbReference type="NCBI Taxonomy" id="49451"/>
    <lineage>
        <taxon>Eukaryota</taxon>
        <taxon>Viridiplantae</taxon>
        <taxon>Streptophyta</taxon>
        <taxon>Embryophyta</taxon>
        <taxon>Tracheophyta</taxon>
        <taxon>Spermatophyta</taxon>
        <taxon>Magnoliopsida</taxon>
        <taxon>eudicotyledons</taxon>
        <taxon>Gunneridae</taxon>
        <taxon>Pentapetalae</taxon>
        <taxon>asterids</taxon>
        <taxon>lamiids</taxon>
        <taxon>Solanales</taxon>
        <taxon>Solanaceae</taxon>
        <taxon>Nicotianoideae</taxon>
        <taxon>Nicotianeae</taxon>
        <taxon>Nicotiana</taxon>
    </lineage>
</organism>
<keyword evidence="3 6" id="KW-0812">Transmembrane</keyword>
<keyword evidence="8" id="KW-1185">Reference proteome</keyword>
<dbReference type="PANTHER" id="PTHR11119">
    <property type="entry name" value="XANTHINE-URACIL / VITAMIN C PERMEASE FAMILY MEMBER"/>
    <property type="match status" value="1"/>
</dbReference>